<dbReference type="Gene3D" id="2.60.40.3440">
    <property type="match status" value="3"/>
</dbReference>
<reference evidence="1" key="1">
    <citation type="submission" date="2018-05" db="EMBL/GenBank/DDBJ databases">
        <authorList>
            <person name="Lanie J.A."/>
            <person name="Ng W.-L."/>
            <person name="Kazmierczak K.M."/>
            <person name="Andrzejewski T.M."/>
            <person name="Davidsen T.M."/>
            <person name="Wayne K.J."/>
            <person name="Tettelin H."/>
            <person name="Glass J.I."/>
            <person name="Rusch D."/>
            <person name="Podicherti R."/>
            <person name="Tsui H.-C.T."/>
            <person name="Winkler M.E."/>
        </authorList>
    </citation>
    <scope>NUCLEOTIDE SEQUENCE</scope>
</reference>
<proteinExistence type="predicted"/>
<dbReference type="Pfam" id="PF17963">
    <property type="entry name" value="Big_9"/>
    <property type="match status" value="3"/>
</dbReference>
<name>A0A382QAA4_9ZZZZ</name>
<gene>
    <name evidence="1" type="ORF">METZ01_LOCUS334754</name>
</gene>
<dbReference type="AlphaFoldDB" id="A0A382QAA4"/>
<protein>
    <submittedName>
        <fullName evidence="1">Uncharacterized protein</fullName>
    </submittedName>
</protein>
<dbReference type="NCBIfam" id="NF012211">
    <property type="entry name" value="tand_rpt_95"/>
    <property type="match status" value="3"/>
</dbReference>
<organism evidence="1">
    <name type="scientific">marine metagenome</name>
    <dbReference type="NCBI Taxonomy" id="408172"/>
    <lineage>
        <taxon>unclassified sequences</taxon>
        <taxon>metagenomes</taxon>
        <taxon>ecological metagenomes</taxon>
    </lineage>
</organism>
<evidence type="ECO:0000313" key="1">
    <source>
        <dbReference type="EMBL" id="SVC81900.1"/>
    </source>
</evidence>
<feature type="non-terminal residue" evidence="1">
    <location>
        <position position="335"/>
    </location>
</feature>
<sequence>PSLSASDVDGDDLTWIVSSQAINGTVDLNGTGQSPDVITYVPNTDFIGTDSFVVAVSDGNFSDEITINVSVLEVNYPPILSADFALSVTMSEDGSPSSWTIPNISASDPDVQDTLTWSASIAPLHGTATVSGNGSTPSQLVYEPDSNYYGSDSFTISVSDGNVTDEVAVNVKIIAVNDDPVIIQGDSLPVILSEDSFPIPWVEPTLTVGDFDLEDFLTWSLATPPVNGVASVAGTGASPATFTYSPNANWSGSDSFVVGVSDGTTSDSITVNLTVTPINDAPVFAQGTSVSVSMSEEGTPVSWIAPELSATDEEGDVLSWSMSVQPSHGLAAVQG</sequence>
<feature type="non-terminal residue" evidence="1">
    <location>
        <position position="1"/>
    </location>
</feature>
<dbReference type="EMBL" id="UINC01112742">
    <property type="protein sequence ID" value="SVC81900.1"/>
    <property type="molecule type" value="Genomic_DNA"/>
</dbReference>
<accession>A0A382QAA4</accession>